<evidence type="ECO:0000313" key="2">
    <source>
        <dbReference type="Proteomes" id="UP001254759"/>
    </source>
</evidence>
<accession>A0ABU1RPR2</accession>
<keyword evidence="2" id="KW-1185">Reference proteome</keyword>
<gene>
    <name evidence="1" type="ORF">J2W94_000373</name>
</gene>
<evidence type="ECO:0000313" key="1">
    <source>
        <dbReference type="EMBL" id="MDR6840109.1"/>
    </source>
</evidence>
<name>A0ABU1RPR2_9GAMM</name>
<dbReference type="RefSeq" id="WP_310089937.1">
    <property type="nucleotide sequence ID" value="NZ_JAVDTT010000001.1"/>
</dbReference>
<dbReference type="EMBL" id="JAVDTT010000001">
    <property type="protein sequence ID" value="MDR6840109.1"/>
    <property type="molecule type" value="Genomic_DNA"/>
</dbReference>
<evidence type="ECO:0008006" key="3">
    <source>
        <dbReference type="Google" id="ProtNLM"/>
    </source>
</evidence>
<proteinExistence type="predicted"/>
<sequence length="417" mass="44290">MTRRRKIALSVIAALILIAALLLRWLSRPEFVNAAILGQAGKALGLEITATGIGEYRLRGTPQLIVRNVTAREPDAKTPLLTAERIFISVPWSTLRARGSDLTAHRLELDAPVLDLAAFQRWQAKRPPSETRIPTLSRGIGIARGQIVGSDWKIEAVNADLPSLAPGQPLRMHVRGRYLGGNLRVPADVYASLTQPGSGAGVGVVGEITLESAQWRMPSQIRLSAKLRSEQGLRLHNAVLGAQSRYVAGGNASLPFALGLAGPLVLSDQAMTLQPAGVSLRGKDAMPTVDAAGGFSLGDKLHIDLDGNLAGWPSAWPALPPPLGQSGSPLPFALDYSGASDLSGIVALQLRRDQTVFDGRFRLFEVMDWSEAGAKGSPLPPLTGTLKAPRLEVSGAVLEGVELQMEDPEIPAAQASE</sequence>
<protein>
    <recommendedName>
        <fullName evidence="3">AsmA family protein</fullName>
    </recommendedName>
</protein>
<reference evidence="1 2" key="1">
    <citation type="submission" date="2023-07" db="EMBL/GenBank/DDBJ databases">
        <title>Sorghum-associated microbial communities from plants grown in Nebraska, USA.</title>
        <authorList>
            <person name="Schachtman D."/>
        </authorList>
    </citation>
    <scope>NUCLEOTIDE SEQUENCE [LARGE SCALE GENOMIC DNA]</scope>
    <source>
        <strain evidence="1 2">BE107</strain>
    </source>
</reference>
<dbReference type="Proteomes" id="UP001254759">
    <property type="component" value="Unassembled WGS sequence"/>
</dbReference>
<comment type="caution">
    <text evidence="1">The sequence shown here is derived from an EMBL/GenBank/DDBJ whole genome shotgun (WGS) entry which is preliminary data.</text>
</comment>
<organism evidence="1 2">
    <name type="scientific">Pseudoxanthomonas sacheonensis</name>
    <dbReference type="NCBI Taxonomy" id="443615"/>
    <lineage>
        <taxon>Bacteria</taxon>
        <taxon>Pseudomonadati</taxon>
        <taxon>Pseudomonadota</taxon>
        <taxon>Gammaproteobacteria</taxon>
        <taxon>Lysobacterales</taxon>
        <taxon>Lysobacteraceae</taxon>
        <taxon>Pseudoxanthomonas</taxon>
    </lineage>
</organism>